<accession>A0A518EUG1</accession>
<dbReference type="RefSeq" id="WP_145199142.1">
    <property type="nucleotide sequence ID" value="NZ_CP036434.1"/>
</dbReference>
<name>A0A518EUG1_9BACT</name>
<dbReference type="Gene3D" id="3.40.50.1820">
    <property type="entry name" value="alpha/beta hydrolase"/>
    <property type="match status" value="1"/>
</dbReference>
<evidence type="ECO:0000256" key="1">
    <source>
        <dbReference type="SAM" id="SignalP"/>
    </source>
</evidence>
<sequence length="517" mass="54540" precursor="true">MSPLPRSRPGSISVRLTSLATVLVLISCSGTAKVGTDTGSGASESKGGGMTLERAFQGTLGGGGNLNDIGPAQITQSQAAYAWLTSVATPTEIAPLLAAGVGGTILNYSVFVEATQGVELFSLFVPDSPPSQPRPLLAAFHGAATSHGDIYYRALDFFVEADQRDWFLIAPLQANLTGPMDVSYASVQSQLHVETLIELILDTYAIDRDRIYGAGFSMGGGNALSYAARHRDRRTGALAAVVNHTGSVALADIHANAPPSIAAVMEVIFGGPPSGPVFEWQRSSLIELDAAGSLLPQGKHMAKNLQHVPVQTWFNSQDMFGYLRNQAQQFSTFMQSLGGTQHQMITVPGGIPLCAGQHCWGTLDIGSACDWLALQSLDSNPGAGTVLVDRDSRWANFDVKQRLAGAFSSFEFTINTATNELLVRFPRNVKSLACRPAKLGLSVGAPLVLRTSSAESAGTAFEMGGYSNAPTSVQRNGVALGATCGGAANAIGWCYDALAETVTIRETSNLSVQWRIQ</sequence>
<dbReference type="OrthoDB" id="246065at2"/>
<evidence type="ECO:0000313" key="3">
    <source>
        <dbReference type="Proteomes" id="UP000320390"/>
    </source>
</evidence>
<reference evidence="2 3" key="1">
    <citation type="submission" date="2019-02" db="EMBL/GenBank/DDBJ databases">
        <title>Deep-cultivation of Planctomycetes and their phenomic and genomic characterization uncovers novel biology.</title>
        <authorList>
            <person name="Wiegand S."/>
            <person name="Jogler M."/>
            <person name="Boedeker C."/>
            <person name="Pinto D."/>
            <person name="Vollmers J."/>
            <person name="Rivas-Marin E."/>
            <person name="Kohn T."/>
            <person name="Peeters S.H."/>
            <person name="Heuer A."/>
            <person name="Rast P."/>
            <person name="Oberbeckmann S."/>
            <person name="Bunk B."/>
            <person name="Jeske O."/>
            <person name="Meyerdierks A."/>
            <person name="Storesund J.E."/>
            <person name="Kallscheuer N."/>
            <person name="Luecker S."/>
            <person name="Lage O.M."/>
            <person name="Pohl T."/>
            <person name="Merkel B.J."/>
            <person name="Hornburger P."/>
            <person name="Mueller R.-W."/>
            <person name="Bruemmer F."/>
            <person name="Labrenz M."/>
            <person name="Spormann A.M."/>
            <person name="Op den Camp H."/>
            <person name="Overmann J."/>
            <person name="Amann R."/>
            <person name="Jetten M.S.M."/>
            <person name="Mascher T."/>
            <person name="Medema M.H."/>
            <person name="Devos D.P."/>
            <person name="Kaster A.-K."/>
            <person name="Ovreas L."/>
            <person name="Rohde M."/>
            <person name="Galperin M.Y."/>
            <person name="Jogler C."/>
        </authorList>
    </citation>
    <scope>NUCLEOTIDE SEQUENCE [LARGE SCALE GENOMIC DNA]</scope>
    <source>
        <strain evidence="2 3">Poly30</strain>
    </source>
</reference>
<dbReference type="Proteomes" id="UP000320390">
    <property type="component" value="Chromosome"/>
</dbReference>
<evidence type="ECO:0008006" key="4">
    <source>
        <dbReference type="Google" id="ProtNLM"/>
    </source>
</evidence>
<organism evidence="2 3">
    <name type="scientific">Saltatorellus ferox</name>
    <dbReference type="NCBI Taxonomy" id="2528018"/>
    <lineage>
        <taxon>Bacteria</taxon>
        <taxon>Pseudomonadati</taxon>
        <taxon>Planctomycetota</taxon>
        <taxon>Planctomycetia</taxon>
        <taxon>Planctomycetia incertae sedis</taxon>
        <taxon>Saltatorellus</taxon>
    </lineage>
</organism>
<keyword evidence="1" id="KW-0732">Signal</keyword>
<feature type="chain" id="PRO_5022140010" description="Alpha/beta hydrolase family protein" evidence="1">
    <location>
        <begin position="33"/>
        <end position="517"/>
    </location>
</feature>
<proteinExistence type="predicted"/>
<feature type="signal peptide" evidence="1">
    <location>
        <begin position="1"/>
        <end position="32"/>
    </location>
</feature>
<dbReference type="SUPFAM" id="SSF53474">
    <property type="entry name" value="alpha/beta-Hydrolases"/>
    <property type="match status" value="1"/>
</dbReference>
<dbReference type="PROSITE" id="PS51257">
    <property type="entry name" value="PROKAR_LIPOPROTEIN"/>
    <property type="match status" value="1"/>
</dbReference>
<gene>
    <name evidence="2" type="ORF">Poly30_32640</name>
</gene>
<dbReference type="EMBL" id="CP036434">
    <property type="protein sequence ID" value="QDV07733.1"/>
    <property type="molecule type" value="Genomic_DNA"/>
</dbReference>
<evidence type="ECO:0000313" key="2">
    <source>
        <dbReference type="EMBL" id="QDV07733.1"/>
    </source>
</evidence>
<keyword evidence="3" id="KW-1185">Reference proteome</keyword>
<protein>
    <recommendedName>
        <fullName evidence="4">Alpha/beta hydrolase family protein</fullName>
    </recommendedName>
</protein>
<dbReference type="AlphaFoldDB" id="A0A518EUG1"/>
<dbReference type="InterPro" id="IPR029058">
    <property type="entry name" value="AB_hydrolase_fold"/>
</dbReference>